<dbReference type="Pfam" id="PF00300">
    <property type="entry name" value="His_Phos_1"/>
    <property type="match status" value="1"/>
</dbReference>
<dbReference type="InterPro" id="IPR013078">
    <property type="entry name" value="His_Pase_superF_clade-1"/>
</dbReference>
<dbReference type="EMBL" id="KQ086002">
    <property type="protein sequence ID" value="KLO11349.1"/>
    <property type="molecule type" value="Genomic_DNA"/>
</dbReference>
<keyword evidence="2" id="KW-1185">Reference proteome</keyword>
<dbReference type="AlphaFoldDB" id="A0A0H2RHJ7"/>
<dbReference type="GO" id="GO:0016791">
    <property type="term" value="F:phosphatase activity"/>
    <property type="evidence" value="ECO:0007669"/>
    <property type="project" value="TreeGrafter"/>
</dbReference>
<dbReference type="InterPro" id="IPR029033">
    <property type="entry name" value="His_PPase_superfam"/>
</dbReference>
<organism evidence="1 2">
    <name type="scientific">Schizopora paradoxa</name>
    <dbReference type="NCBI Taxonomy" id="27342"/>
    <lineage>
        <taxon>Eukaryota</taxon>
        <taxon>Fungi</taxon>
        <taxon>Dikarya</taxon>
        <taxon>Basidiomycota</taxon>
        <taxon>Agaricomycotina</taxon>
        <taxon>Agaricomycetes</taxon>
        <taxon>Hymenochaetales</taxon>
        <taxon>Schizoporaceae</taxon>
        <taxon>Schizopora</taxon>
    </lineage>
</organism>
<dbReference type="GO" id="GO:0005737">
    <property type="term" value="C:cytoplasm"/>
    <property type="evidence" value="ECO:0007669"/>
    <property type="project" value="TreeGrafter"/>
</dbReference>
<reference evidence="1 2" key="1">
    <citation type="submission" date="2015-04" db="EMBL/GenBank/DDBJ databases">
        <title>Complete genome sequence of Schizopora paradoxa KUC8140, a cosmopolitan wood degrader in East Asia.</title>
        <authorList>
            <consortium name="DOE Joint Genome Institute"/>
            <person name="Min B."/>
            <person name="Park H."/>
            <person name="Jang Y."/>
            <person name="Kim J.-J."/>
            <person name="Kim K.H."/>
            <person name="Pangilinan J."/>
            <person name="Lipzen A."/>
            <person name="Riley R."/>
            <person name="Grigoriev I.V."/>
            <person name="Spatafora J.W."/>
            <person name="Choi I.-G."/>
        </authorList>
    </citation>
    <scope>NUCLEOTIDE SEQUENCE [LARGE SCALE GENOMIC DNA]</scope>
    <source>
        <strain evidence="1 2">KUC8140</strain>
    </source>
</reference>
<dbReference type="Gene3D" id="3.40.50.1240">
    <property type="entry name" value="Phosphoglycerate mutase-like"/>
    <property type="match status" value="1"/>
</dbReference>
<evidence type="ECO:0000313" key="1">
    <source>
        <dbReference type="EMBL" id="KLO11349.1"/>
    </source>
</evidence>
<dbReference type="InParanoid" id="A0A0H2RHJ7"/>
<dbReference type="OrthoDB" id="496981at2759"/>
<dbReference type="PANTHER" id="PTHR48100">
    <property type="entry name" value="BROAD-SPECIFICITY PHOSPHATASE YOR283W-RELATED"/>
    <property type="match status" value="1"/>
</dbReference>
<dbReference type="Proteomes" id="UP000053477">
    <property type="component" value="Unassembled WGS sequence"/>
</dbReference>
<dbReference type="PANTHER" id="PTHR48100:SF1">
    <property type="entry name" value="HISTIDINE PHOSPHATASE FAMILY PROTEIN-RELATED"/>
    <property type="match status" value="1"/>
</dbReference>
<dbReference type="SUPFAM" id="SSF53254">
    <property type="entry name" value="Phosphoglycerate mutase-like"/>
    <property type="match status" value="1"/>
</dbReference>
<dbReference type="FunCoup" id="A0A0H2RHJ7">
    <property type="interactions" value="312"/>
</dbReference>
<protein>
    <submittedName>
        <fullName evidence="1">Phosphoglycerate mutase-like protein</fullName>
    </submittedName>
</protein>
<dbReference type="CDD" id="cd07067">
    <property type="entry name" value="HP_PGM_like"/>
    <property type="match status" value="1"/>
</dbReference>
<proteinExistence type="predicted"/>
<sequence length="280" mass="31504">MKSEYSVATGFFVQDDASTVDPLPPRFGLLDDSPERWASFTEKIKKLNEEAPEGTSYKSIFAGRHGEGWHNVAMAKYSHDEWNDHLAAQTGDGTIIWGPDPHLTSIGEGQASYAHAMWKQELSSSNIPLPTKFYCSPLSRALQTCLITFDPIVDFKSCAEGRRPLVIEDCRERFGVSTCDQRRPKSYIQSTFGEKVTIDENLPEEDVIFKPDERETYEHVADRVRAVLDRIFDERNKDDLVISITAHNGWINTLISVTGHAHYDLPTGGVLPMVVKCVKL</sequence>
<name>A0A0H2RHJ7_9AGAM</name>
<gene>
    <name evidence="1" type="ORF">SCHPADRAFT_929960</name>
</gene>
<dbReference type="InterPro" id="IPR050275">
    <property type="entry name" value="PGM_Phosphatase"/>
</dbReference>
<accession>A0A0H2RHJ7</accession>
<evidence type="ECO:0000313" key="2">
    <source>
        <dbReference type="Proteomes" id="UP000053477"/>
    </source>
</evidence>